<sequence>MIGKSPVEAERWRTLTAQAAIAPGNWFDSGQVFHGAAAGESKLLAQLPPMATAVCAHSSIEERDVCLFTNKSGTRIRGRSPHQRRLRVNILVPCDHRTAWACLALTENPAALGKADEAEIAARVNHSLAPGAPTQRTFSTYEAGSLAFKPTSHSGGAYHSDKVMACITKAPRWRTRPLRYVSRQKKI</sequence>
<gene>
    <name evidence="1" type="ORF">N658DRAFT_328290</name>
</gene>
<reference evidence="1" key="1">
    <citation type="journal article" date="2023" name="Mol. Phylogenet. Evol.">
        <title>Genome-scale phylogeny and comparative genomics of the fungal order Sordariales.</title>
        <authorList>
            <person name="Hensen N."/>
            <person name="Bonometti L."/>
            <person name="Westerberg I."/>
            <person name="Brannstrom I.O."/>
            <person name="Guillou S."/>
            <person name="Cros-Aarteil S."/>
            <person name="Calhoun S."/>
            <person name="Haridas S."/>
            <person name="Kuo A."/>
            <person name="Mondo S."/>
            <person name="Pangilinan J."/>
            <person name="Riley R."/>
            <person name="LaButti K."/>
            <person name="Andreopoulos B."/>
            <person name="Lipzen A."/>
            <person name="Chen C."/>
            <person name="Yan M."/>
            <person name="Daum C."/>
            <person name="Ng V."/>
            <person name="Clum A."/>
            <person name="Steindorff A."/>
            <person name="Ohm R.A."/>
            <person name="Martin F."/>
            <person name="Silar P."/>
            <person name="Natvig D.O."/>
            <person name="Lalanne C."/>
            <person name="Gautier V."/>
            <person name="Ament-Velasquez S.L."/>
            <person name="Kruys A."/>
            <person name="Hutchinson M.I."/>
            <person name="Powell A.J."/>
            <person name="Barry K."/>
            <person name="Miller A.N."/>
            <person name="Grigoriev I.V."/>
            <person name="Debuchy R."/>
            <person name="Gladieux P."/>
            <person name="Hiltunen Thoren M."/>
            <person name="Johannesson H."/>
        </authorList>
    </citation>
    <scope>NUCLEOTIDE SEQUENCE</scope>
    <source>
        <strain evidence="1">CBS 757.83</strain>
    </source>
</reference>
<comment type="caution">
    <text evidence="1">The sequence shown here is derived from an EMBL/GenBank/DDBJ whole genome shotgun (WGS) entry which is preliminary data.</text>
</comment>
<evidence type="ECO:0000313" key="1">
    <source>
        <dbReference type="EMBL" id="KAK4102906.1"/>
    </source>
</evidence>
<reference evidence="1" key="2">
    <citation type="submission" date="2023-05" db="EMBL/GenBank/DDBJ databases">
        <authorList>
            <consortium name="Lawrence Berkeley National Laboratory"/>
            <person name="Steindorff A."/>
            <person name="Hensen N."/>
            <person name="Bonometti L."/>
            <person name="Westerberg I."/>
            <person name="Brannstrom I.O."/>
            <person name="Guillou S."/>
            <person name="Cros-Aarteil S."/>
            <person name="Calhoun S."/>
            <person name="Haridas S."/>
            <person name="Kuo A."/>
            <person name="Mondo S."/>
            <person name="Pangilinan J."/>
            <person name="Riley R."/>
            <person name="Labutti K."/>
            <person name="Andreopoulos B."/>
            <person name="Lipzen A."/>
            <person name="Chen C."/>
            <person name="Yanf M."/>
            <person name="Daum C."/>
            <person name="Ng V."/>
            <person name="Clum A."/>
            <person name="Ohm R."/>
            <person name="Martin F."/>
            <person name="Silar P."/>
            <person name="Natvig D."/>
            <person name="Lalanne C."/>
            <person name="Gautier V."/>
            <person name="Ament-Velasquez S.L."/>
            <person name="Kruys A."/>
            <person name="Hutchinson M.I."/>
            <person name="Powell A.J."/>
            <person name="Barry K."/>
            <person name="Miller A.N."/>
            <person name="Grigoriev I.V."/>
            <person name="Debuchy R."/>
            <person name="Gladieux P."/>
            <person name="Thoren M.H."/>
            <person name="Johannesson H."/>
        </authorList>
    </citation>
    <scope>NUCLEOTIDE SEQUENCE</scope>
    <source>
        <strain evidence="1">CBS 757.83</strain>
    </source>
</reference>
<name>A0AAN6Q4W9_9PEZI</name>
<organism evidence="1 2">
    <name type="scientific">Parathielavia hyrcaniae</name>
    <dbReference type="NCBI Taxonomy" id="113614"/>
    <lineage>
        <taxon>Eukaryota</taxon>
        <taxon>Fungi</taxon>
        <taxon>Dikarya</taxon>
        <taxon>Ascomycota</taxon>
        <taxon>Pezizomycotina</taxon>
        <taxon>Sordariomycetes</taxon>
        <taxon>Sordariomycetidae</taxon>
        <taxon>Sordariales</taxon>
        <taxon>Chaetomiaceae</taxon>
        <taxon>Parathielavia</taxon>
    </lineage>
</organism>
<proteinExistence type="predicted"/>
<dbReference type="Proteomes" id="UP001305647">
    <property type="component" value="Unassembled WGS sequence"/>
</dbReference>
<evidence type="ECO:0000313" key="2">
    <source>
        <dbReference type="Proteomes" id="UP001305647"/>
    </source>
</evidence>
<keyword evidence="2" id="KW-1185">Reference proteome</keyword>
<protein>
    <submittedName>
        <fullName evidence="1">Uncharacterized protein</fullName>
    </submittedName>
</protein>
<dbReference type="AlphaFoldDB" id="A0AAN6Q4W9"/>
<dbReference type="EMBL" id="MU863630">
    <property type="protein sequence ID" value="KAK4102906.1"/>
    <property type="molecule type" value="Genomic_DNA"/>
</dbReference>
<accession>A0AAN6Q4W9</accession>